<dbReference type="RefSeq" id="WP_061144213.1">
    <property type="nucleotide sequence ID" value="NZ_LNNH01000055.1"/>
</dbReference>
<dbReference type="EMBL" id="LNNH01000055">
    <property type="protein sequence ID" value="KWW11270.1"/>
    <property type="molecule type" value="Genomic_DNA"/>
</dbReference>
<evidence type="ECO:0008006" key="3">
    <source>
        <dbReference type="Google" id="ProtNLM"/>
    </source>
</evidence>
<evidence type="ECO:0000313" key="2">
    <source>
        <dbReference type="Proteomes" id="UP000064189"/>
    </source>
</evidence>
<keyword evidence="2" id="KW-1185">Reference proteome</keyword>
<dbReference type="Pfam" id="PF02618">
    <property type="entry name" value="YceG"/>
    <property type="match status" value="1"/>
</dbReference>
<proteinExistence type="predicted"/>
<sequence>MTSKSLRSFAGGLIVAAGLCGAVYFFGPGEATGTSEKLSEDEMKDSLTSKGYVIHSEKEWEDQIAEAESIKKQMDAAKAAETEKEPKEKIVYRTVLRVSKGSTSIDVGKDLQKAKVIKNANAFSKEVEKKGKANGLRPGTYEVDSEMTTEKIISIIFK</sequence>
<organism evidence="1 2">
    <name type="scientific">Peribacillus simplex</name>
    <dbReference type="NCBI Taxonomy" id="1478"/>
    <lineage>
        <taxon>Bacteria</taxon>
        <taxon>Bacillati</taxon>
        <taxon>Bacillota</taxon>
        <taxon>Bacilli</taxon>
        <taxon>Bacillales</taxon>
        <taxon>Bacillaceae</taxon>
        <taxon>Peribacillus</taxon>
    </lineage>
</organism>
<dbReference type="InterPro" id="IPR003770">
    <property type="entry name" value="MLTG-like"/>
</dbReference>
<dbReference type="Proteomes" id="UP000064189">
    <property type="component" value="Unassembled WGS sequence"/>
</dbReference>
<name>A0A120GMQ9_9BACI</name>
<dbReference type="AlphaFoldDB" id="A0A120GMQ9"/>
<reference evidence="1 2" key="1">
    <citation type="submission" date="2015-11" db="EMBL/GenBank/DDBJ databases">
        <title>Genome Sequence of Bacillus simplex strain VanAntwerpen2.</title>
        <authorList>
            <person name="Couger M.B."/>
        </authorList>
    </citation>
    <scope>NUCLEOTIDE SEQUENCE [LARGE SCALE GENOMIC DNA]</scope>
    <source>
        <strain evidence="1 2">VanAntwerpen02</strain>
    </source>
</reference>
<evidence type="ECO:0000313" key="1">
    <source>
        <dbReference type="EMBL" id="KWW11270.1"/>
    </source>
</evidence>
<comment type="caution">
    <text evidence="1">The sequence shown here is derived from an EMBL/GenBank/DDBJ whole genome shotgun (WGS) entry which is preliminary data.</text>
</comment>
<protein>
    <recommendedName>
        <fullName evidence="3">Aminodeoxychorismate lyase</fullName>
    </recommendedName>
</protein>
<accession>A0A120GMQ9</accession>
<dbReference type="Gene3D" id="3.30.1490.480">
    <property type="entry name" value="Endolytic murein transglycosylase"/>
    <property type="match status" value="1"/>
</dbReference>
<gene>
    <name evidence="1" type="ORF">AS888_01680</name>
</gene>